<keyword evidence="3" id="KW-0347">Helicase</keyword>
<dbReference type="AlphaFoldDB" id="A0A2T2X9X3"/>
<protein>
    <recommendedName>
        <fullName evidence="9">Nuclease</fullName>
    </recommendedName>
</protein>
<dbReference type="InterPro" id="IPR041679">
    <property type="entry name" value="DNA2/NAM7-like_C"/>
</dbReference>
<keyword evidence="1" id="KW-0547">Nucleotide-binding</keyword>
<sequence>MQHVHNQWILTPSDIVDHIECEYRTWLNLQVLNGTLPAPSEDDAQSNMLSRLGNEFEQSYRTELESQNHTIWQAQPWGSLKDRWESSRQALMQGIPVLYQPTLWINNWVGTPDFLIKRTGSSRLGSFLYEVTEVKLAHHARVSALVQATFYSLLLEDIQGVTAPIRLVLGNASTLFYPQSHAAAYVQLAGKRLKDWIERAPSQEPTYPELQSACATCSWLSYCEKRRRDDDHLGYIANITHTQINKLKSAGIHTLTDLARHPSPLSVSGIGEPTLIRLKKQAELQLEERLSGEITYQLLPYKFGDGLDLLPEPSAGDVYFDFEGDPLAEGGSLEYLFGWAEVTKFGEEPIFHALWAHNRIQERNSFSAFITRMMERLKDYPDMHIYHYAPYEPTALKRLMGRHGIMEAEVDHLLRRHIFVDLYQIVRHSLMISKESYSIKSLEPLYMPTRNEEITNAGASVVAYDQWKHRPDSHFLRQIEDYNRADCLSTWRLHQWLLDRKREVVPLREPYAEESRADDDITIEPETDVVYSLASQLTQNLIAEPNPSDPGYPLWVMAHLLNWHRREEKSQWWKHFSHLEMTAEELMEDSEALGYLEFVGKSPQGFDQYRYREQEHKIKAGDNPLDPATGKSAGTVVHIDPLRNLIVIKPPRNQEARPEALIPGKPVPTQVLKLALQRIAEEVIRFPDTRPGPFRALRRLLWREPPGLATDPLPTSLRRQNEDAVQAARRLALSLDHQYLAIQGPPGSGKSYTASHIVVDLVSKGKTVGITAPSHQVVSHLLESVLTRARESHSPLKAVQKAQEHQGVGAPEVQLTGSNAQVAKMFQQGIPVVAGTPWLFARPEWQQALDVLVIDEAGQISLAQALAAGQSANSVILLGDPQQLRQPSQGHHPPGIDVSVLEYLLNGCKTIDERFGIFLNVTRRMHPRVTEYISAIAYDNKLVAHEACARQRLGGRGLVIGSGLYYLPLWHQANRTASSEEAHATAWLIDELVGRLWTDQQGRTRPLGASDILVVAPYNAQITRLHAVLPSTVRIGTVDKFQGQEAPVVIYNTTASSAEEVPHGLEFLYSLNRLNVAISRAQGIAIMVGSPSLLFHKPKDAEQLALINALCTFVEQAVILPDRNSETAVLSAFFSSPAFSDSFL</sequence>
<reference evidence="7 8" key="1">
    <citation type="journal article" date="2014" name="BMC Genomics">
        <title>Comparison of environmental and isolate Sulfobacillus genomes reveals diverse carbon, sulfur, nitrogen, and hydrogen metabolisms.</title>
        <authorList>
            <person name="Justice N.B."/>
            <person name="Norman A."/>
            <person name="Brown C.T."/>
            <person name="Singh A."/>
            <person name="Thomas B.C."/>
            <person name="Banfield J.F."/>
        </authorList>
    </citation>
    <scope>NUCLEOTIDE SEQUENCE [LARGE SCALE GENOMIC DNA]</scope>
    <source>
        <strain evidence="7">AMDSBA1</strain>
    </source>
</reference>
<organism evidence="7 8">
    <name type="scientific">Sulfobacillus benefaciens</name>
    <dbReference type="NCBI Taxonomy" id="453960"/>
    <lineage>
        <taxon>Bacteria</taxon>
        <taxon>Bacillati</taxon>
        <taxon>Bacillota</taxon>
        <taxon>Clostridia</taxon>
        <taxon>Eubacteriales</taxon>
        <taxon>Clostridiales Family XVII. Incertae Sedis</taxon>
        <taxon>Sulfobacillus</taxon>
    </lineage>
</organism>
<dbReference type="Pfam" id="PF13482">
    <property type="entry name" value="RNase_H_2"/>
    <property type="match status" value="1"/>
</dbReference>
<evidence type="ECO:0000259" key="5">
    <source>
        <dbReference type="Pfam" id="PF13087"/>
    </source>
</evidence>
<dbReference type="InterPro" id="IPR019993">
    <property type="entry name" value="RecB_nuclease_TM0106_put"/>
</dbReference>
<dbReference type="SUPFAM" id="SSF53098">
    <property type="entry name" value="Ribonuclease H-like"/>
    <property type="match status" value="1"/>
</dbReference>
<evidence type="ECO:0008006" key="9">
    <source>
        <dbReference type="Google" id="ProtNLM"/>
    </source>
</evidence>
<dbReference type="Pfam" id="PF13087">
    <property type="entry name" value="AAA_12"/>
    <property type="match status" value="1"/>
</dbReference>
<dbReference type="CDD" id="cd17934">
    <property type="entry name" value="DEXXQc_Upf1-like"/>
    <property type="match status" value="1"/>
</dbReference>
<dbReference type="SUPFAM" id="SSF52540">
    <property type="entry name" value="P-loop containing nucleoside triphosphate hydrolases"/>
    <property type="match status" value="1"/>
</dbReference>
<dbReference type="InterPro" id="IPR038720">
    <property type="entry name" value="YprB_RNase_H-like_dom"/>
</dbReference>
<evidence type="ECO:0000256" key="3">
    <source>
        <dbReference type="ARBA" id="ARBA00022806"/>
    </source>
</evidence>
<gene>
    <name evidence="7" type="ORF">C7B43_02800</name>
</gene>
<dbReference type="PANTHER" id="PTHR43788">
    <property type="entry name" value="DNA2/NAM7 HELICASE FAMILY MEMBER"/>
    <property type="match status" value="1"/>
</dbReference>
<keyword evidence="2" id="KW-0378">Hydrolase</keyword>
<dbReference type="EMBL" id="PXYT01000003">
    <property type="protein sequence ID" value="PSR31314.1"/>
    <property type="molecule type" value="Genomic_DNA"/>
</dbReference>
<dbReference type="InterPro" id="IPR047187">
    <property type="entry name" value="SF1_C_Upf1"/>
</dbReference>
<dbReference type="PANTHER" id="PTHR43788:SF8">
    <property type="entry name" value="DNA-BINDING PROTEIN SMUBP-2"/>
    <property type="match status" value="1"/>
</dbReference>
<feature type="domain" description="DNA2/NAM7 helicase-like C-terminal" evidence="5">
    <location>
        <begin position="913"/>
        <end position="1090"/>
    </location>
</feature>
<dbReference type="GO" id="GO:0043139">
    <property type="term" value="F:5'-3' DNA helicase activity"/>
    <property type="evidence" value="ECO:0007669"/>
    <property type="project" value="TreeGrafter"/>
</dbReference>
<evidence type="ECO:0000256" key="4">
    <source>
        <dbReference type="ARBA" id="ARBA00022840"/>
    </source>
</evidence>
<dbReference type="InterPro" id="IPR027417">
    <property type="entry name" value="P-loop_NTPase"/>
</dbReference>
<dbReference type="CDD" id="cd18808">
    <property type="entry name" value="SF1_C_Upf1"/>
    <property type="match status" value="1"/>
</dbReference>
<evidence type="ECO:0000313" key="8">
    <source>
        <dbReference type="Proteomes" id="UP000242699"/>
    </source>
</evidence>
<comment type="caution">
    <text evidence="7">The sequence shown here is derived from an EMBL/GenBank/DDBJ whole genome shotgun (WGS) entry which is preliminary data.</text>
</comment>
<dbReference type="Pfam" id="PF13604">
    <property type="entry name" value="AAA_30"/>
    <property type="match status" value="1"/>
</dbReference>
<evidence type="ECO:0000259" key="6">
    <source>
        <dbReference type="Pfam" id="PF13482"/>
    </source>
</evidence>
<dbReference type="NCBIfam" id="TIGR03491">
    <property type="entry name" value="TM0106 family RecB-like putative nuclease"/>
    <property type="match status" value="1"/>
</dbReference>
<dbReference type="GO" id="GO:0005524">
    <property type="term" value="F:ATP binding"/>
    <property type="evidence" value="ECO:0007669"/>
    <property type="project" value="UniProtKB-KW"/>
</dbReference>
<dbReference type="Proteomes" id="UP000242699">
    <property type="component" value="Unassembled WGS sequence"/>
</dbReference>
<name>A0A2T2X9X3_9FIRM</name>
<proteinExistence type="predicted"/>
<dbReference type="GO" id="GO:0016787">
    <property type="term" value="F:hydrolase activity"/>
    <property type="evidence" value="ECO:0007669"/>
    <property type="project" value="UniProtKB-KW"/>
</dbReference>
<keyword evidence="4" id="KW-0067">ATP-binding</keyword>
<accession>A0A2T2X9X3</accession>
<dbReference type="InterPro" id="IPR050534">
    <property type="entry name" value="Coronavir_polyprotein_1ab"/>
</dbReference>
<dbReference type="InterPro" id="IPR012337">
    <property type="entry name" value="RNaseH-like_sf"/>
</dbReference>
<evidence type="ECO:0000256" key="2">
    <source>
        <dbReference type="ARBA" id="ARBA00022801"/>
    </source>
</evidence>
<evidence type="ECO:0000313" key="7">
    <source>
        <dbReference type="EMBL" id="PSR31314.1"/>
    </source>
</evidence>
<dbReference type="Gene3D" id="3.40.50.300">
    <property type="entry name" value="P-loop containing nucleotide triphosphate hydrolases"/>
    <property type="match status" value="2"/>
</dbReference>
<feature type="domain" description="YprB ribonuclease H-like" evidence="6">
    <location>
        <begin position="318"/>
        <end position="497"/>
    </location>
</feature>
<evidence type="ECO:0000256" key="1">
    <source>
        <dbReference type="ARBA" id="ARBA00022741"/>
    </source>
</evidence>